<evidence type="ECO:0000313" key="9">
    <source>
        <dbReference type="EMBL" id="MDV7693435.1"/>
    </source>
</evidence>
<name>A0A176TGS1_9LACO</name>
<sequence length="180" mass="20348">MSLDKMTIAKRYSKALFDLAVEKNQLEPVYEDLQQIKQVFSEVSDLDQILDDVRLTDEQKSTIIVDLKKDATVYVKNLIQMVYDYGRISNMVDIVDQFTVLYNAYNHITYAELSTAVEIDSDQKKRLADGFAKRIGAQKVIINSRLDPSIIGGAVLKSNGLVYDGSISSKMAKIKQMLLK</sequence>
<dbReference type="Pfam" id="PF00213">
    <property type="entry name" value="OSCP"/>
    <property type="match status" value="1"/>
</dbReference>
<accession>A0A176TGS1</accession>
<keyword evidence="6 8" id="KW-0139">CF(1)</keyword>
<comment type="similarity">
    <text evidence="8">Belongs to the ATPase delta chain family.</text>
</comment>
<comment type="subcellular location">
    <subcellularLocation>
        <location evidence="8">Cell membrane</location>
        <topology evidence="8">Peripheral membrane protein</topology>
    </subcellularLocation>
    <subcellularLocation>
        <location evidence="1">Membrane</location>
    </subcellularLocation>
</comment>
<dbReference type="InterPro" id="IPR026015">
    <property type="entry name" value="ATP_synth_OSCP/delta_N_sf"/>
</dbReference>
<reference evidence="9" key="2">
    <citation type="submission" date="2019-10" db="EMBL/GenBank/DDBJ databases">
        <title>Malate fermentation in French cider.</title>
        <authorList>
            <person name="Cousin F.J."/>
            <person name="Medina Fernandez S."/>
            <person name="Misery B."/>
            <person name="Laplace J.-M."/>
            <person name="Cretenet M."/>
        </authorList>
    </citation>
    <scope>NUCLEOTIDE SEQUENCE</scope>
    <source>
        <strain evidence="9">UCMA15901</strain>
    </source>
</reference>
<dbReference type="PANTHER" id="PTHR11910">
    <property type="entry name" value="ATP SYNTHASE DELTA CHAIN"/>
    <property type="match status" value="1"/>
</dbReference>
<comment type="caution">
    <text evidence="9">The sequence shown here is derived from an EMBL/GenBank/DDBJ whole genome shotgun (WGS) entry which is preliminary data.</text>
</comment>
<keyword evidence="11" id="KW-1185">Reference proteome</keyword>
<dbReference type="RefSeq" id="WP_057783787.1">
    <property type="nucleotide sequence ID" value="NZ_BJWE01000014.1"/>
</dbReference>
<dbReference type="Gene3D" id="1.10.520.20">
    <property type="entry name" value="N-terminal domain of the delta subunit of the F1F0-ATP synthase"/>
    <property type="match status" value="1"/>
</dbReference>
<keyword evidence="8" id="KW-1003">Cell membrane</keyword>
<dbReference type="EMBL" id="LXND01000083">
    <property type="protein sequence ID" value="OAD63233.1"/>
    <property type="molecule type" value="Genomic_DNA"/>
</dbReference>
<evidence type="ECO:0000256" key="1">
    <source>
        <dbReference type="ARBA" id="ARBA00004370"/>
    </source>
</evidence>
<evidence type="ECO:0000256" key="8">
    <source>
        <dbReference type="HAMAP-Rule" id="MF_01416"/>
    </source>
</evidence>
<comment type="function">
    <text evidence="8">This protein is part of the stalk that links CF(0) to CF(1). It either transmits conformational changes from CF(0) to CF(1) or is implicated in proton conduction.</text>
</comment>
<gene>
    <name evidence="8" type="primary">atpH</name>
    <name evidence="10" type="ORF">A7K95_01515</name>
    <name evidence="9" type="ORF">GA842_00805</name>
</gene>
<keyword evidence="2 8" id="KW-0813">Transport</keyword>
<dbReference type="PROSITE" id="PS00389">
    <property type="entry name" value="ATPASE_DELTA"/>
    <property type="match status" value="1"/>
</dbReference>
<evidence type="ECO:0000256" key="2">
    <source>
        <dbReference type="ARBA" id="ARBA00022448"/>
    </source>
</evidence>
<keyword evidence="4 8" id="KW-0406">Ion transport</keyword>
<keyword evidence="7 8" id="KW-0066">ATP synthesis</keyword>
<evidence type="ECO:0000256" key="6">
    <source>
        <dbReference type="ARBA" id="ARBA00023196"/>
    </source>
</evidence>
<evidence type="ECO:0000313" key="12">
    <source>
        <dbReference type="Proteomes" id="UP001275867"/>
    </source>
</evidence>
<dbReference type="EMBL" id="WERX01000002">
    <property type="protein sequence ID" value="MDV7693435.1"/>
    <property type="molecule type" value="Genomic_DNA"/>
</dbReference>
<dbReference type="InterPro" id="IPR000711">
    <property type="entry name" value="ATPase_OSCP/dsu"/>
</dbReference>
<dbReference type="AlphaFoldDB" id="A0A176TGS1"/>
<dbReference type="GO" id="GO:0005886">
    <property type="term" value="C:plasma membrane"/>
    <property type="evidence" value="ECO:0007669"/>
    <property type="project" value="UniProtKB-SubCell"/>
</dbReference>
<dbReference type="PRINTS" id="PR00125">
    <property type="entry name" value="ATPASEDELTA"/>
</dbReference>
<dbReference type="Proteomes" id="UP000077280">
    <property type="component" value="Unassembled WGS sequence"/>
</dbReference>
<evidence type="ECO:0000313" key="10">
    <source>
        <dbReference type="EMBL" id="OAD63233.1"/>
    </source>
</evidence>
<dbReference type="Proteomes" id="UP001275867">
    <property type="component" value="Unassembled WGS sequence"/>
</dbReference>
<keyword evidence="3 8" id="KW-0375">Hydrogen ion transport</keyword>
<dbReference type="SUPFAM" id="SSF47928">
    <property type="entry name" value="N-terminal domain of the delta subunit of the F1F0-ATP synthase"/>
    <property type="match status" value="1"/>
</dbReference>
<dbReference type="OrthoDB" id="9786633at2"/>
<proteinExistence type="inferred from homology"/>
<evidence type="ECO:0000256" key="3">
    <source>
        <dbReference type="ARBA" id="ARBA00022781"/>
    </source>
</evidence>
<organism evidence="9 12">
    <name type="scientific">Pediococcus parvulus</name>
    <dbReference type="NCBI Taxonomy" id="54062"/>
    <lineage>
        <taxon>Bacteria</taxon>
        <taxon>Bacillati</taxon>
        <taxon>Bacillota</taxon>
        <taxon>Bacilli</taxon>
        <taxon>Lactobacillales</taxon>
        <taxon>Lactobacillaceae</taxon>
        <taxon>Pediococcus</taxon>
    </lineage>
</organism>
<dbReference type="NCBIfam" id="TIGR01145">
    <property type="entry name" value="ATP_synt_delta"/>
    <property type="match status" value="1"/>
</dbReference>
<evidence type="ECO:0000313" key="11">
    <source>
        <dbReference type="Proteomes" id="UP000077280"/>
    </source>
</evidence>
<evidence type="ECO:0000256" key="4">
    <source>
        <dbReference type="ARBA" id="ARBA00023065"/>
    </source>
</evidence>
<dbReference type="GO" id="GO:0046933">
    <property type="term" value="F:proton-transporting ATP synthase activity, rotational mechanism"/>
    <property type="evidence" value="ECO:0007669"/>
    <property type="project" value="UniProtKB-UniRule"/>
</dbReference>
<protein>
    <recommendedName>
        <fullName evidence="8">ATP synthase subunit delta</fullName>
    </recommendedName>
    <alternativeName>
        <fullName evidence="8">ATP synthase F(1) sector subunit delta</fullName>
    </alternativeName>
    <alternativeName>
        <fullName evidence="8">F-type ATPase subunit delta</fullName>
        <shortName evidence="8">F-ATPase subunit delta</shortName>
    </alternativeName>
</protein>
<comment type="function">
    <text evidence="8">F(1)F(0) ATP synthase produces ATP from ADP in the presence of a proton or sodium gradient. F-type ATPases consist of two structural domains, F(1) containing the extramembraneous catalytic core and F(0) containing the membrane proton channel, linked together by a central stalk and a peripheral stalk. During catalysis, ATP synthesis in the catalytic domain of F(1) is coupled via a rotary mechanism of the central stalk subunits to proton translocation.</text>
</comment>
<dbReference type="InterPro" id="IPR020781">
    <property type="entry name" value="ATPase_OSCP/d_CS"/>
</dbReference>
<dbReference type="GO" id="GO:0045259">
    <property type="term" value="C:proton-transporting ATP synthase complex"/>
    <property type="evidence" value="ECO:0007669"/>
    <property type="project" value="UniProtKB-KW"/>
</dbReference>
<evidence type="ECO:0000256" key="5">
    <source>
        <dbReference type="ARBA" id="ARBA00023136"/>
    </source>
</evidence>
<keyword evidence="5 8" id="KW-0472">Membrane</keyword>
<dbReference type="HAMAP" id="MF_01416">
    <property type="entry name" value="ATP_synth_delta_bact"/>
    <property type="match status" value="1"/>
</dbReference>
<reference evidence="10 11" key="1">
    <citation type="submission" date="2016-05" db="EMBL/GenBank/DDBJ databases">
        <title>Draft genome sequence of Pediococcus parvulus 2.6, a probiotic beta-glucan producer strain.</title>
        <authorList>
            <person name="Mohedano M.L."/>
            <person name="Perez-Ramos A."/>
            <person name="Duenas M.T."/>
            <person name="Lamontanara A."/>
            <person name="Orru L."/>
            <person name="Spano G."/>
            <person name="Capozzi V."/>
            <person name="Lopez P."/>
        </authorList>
    </citation>
    <scope>NUCLEOTIDE SEQUENCE [LARGE SCALE GENOMIC DNA]</scope>
    <source>
        <strain evidence="10 11">2.6</strain>
    </source>
</reference>
<evidence type="ECO:0000256" key="7">
    <source>
        <dbReference type="ARBA" id="ARBA00023310"/>
    </source>
</evidence>